<evidence type="ECO:0000256" key="1">
    <source>
        <dbReference type="SAM" id="MobiDB-lite"/>
    </source>
</evidence>
<gene>
    <name evidence="2" type="ORF">PACLA_8A024170</name>
</gene>
<dbReference type="AlphaFoldDB" id="A0A6S7K4G7"/>
<feature type="compositionally biased region" description="Basic and acidic residues" evidence="1">
    <location>
        <begin position="20"/>
        <end position="36"/>
    </location>
</feature>
<proteinExistence type="predicted"/>
<organism evidence="2 3">
    <name type="scientific">Paramuricea clavata</name>
    <name type="common">Red gorgonian</name>
    <name type="synonym">Violescent sea-whip</name>
    <dbReference type="NCBI Taxonomy" id="317549"/>
    <lineage>
        <taxon>Eukaryota</taxon>
        <taxon>Metazoa</taxon>
        <taxon>Cnidaria</taxon>
        <taxon>Anthozoa</taxon>
        <taxon>Octocorallia</taxon>
        <taxon>Malacalcyonacea</taxon>
        <taxon>Plexauridae</taxon>
        <taxon>Paramuricea</taxon>
    </lineage>
</organism>
<name>A0A6S7K4G7_PARCT</name>
<dbReference type="Proteomes" id="UP001152795">
    <property type="component" value="Unassembled WGS sequence"/>
</dbReference>
<sequence>MVEPLVFSDKLSGTAPPQPDHFDQDEGKLSESKSDDSDIDIVLDAKAALSSPESSEDEGKMEWRSCDASDDEDVEAIFTTTRSGRVATNWRANNFVCFTIV</sequence>
<evidence type="ECO:0000313" key="2">
    <source>
        <dbReference type="EMBL" id="CAB4038311.1"/>
    </source>
</evidence>
<dbReference type="EMBL" id="CACRXK020024062">
    <property type="protein sequence ID" value="CAB4038311.1"/>
    <property type="molecule type" value="Genomic_DNA"/>
</dbReference>
<feature type="compositionally biased region" description="Basic and acidic residues" evidence="1">
    <location>
        <begin position="57"/>
        <end position="67"/>
    </location>
</feature>
<keyword evidence="3" id="KW-1185">Reference proteome</keyword>
<comment type="caution">
    <text evidence="2">The sequence shown here is derived from an EMBL/GenBank/DDBJ whole genome shotgun (WGS) entry which is preliminary data.</text>
</comment>
<reference evidence="2" key="1">
    <citation type="submission" date="2020-04" db="EMBL/GenBank/DDBJ databases">
        <authorList>
            <person name="Alioto T."/>
            <person name="Alioto T."/>
            <person name="Gomez Garrido J."/>
        </authorList>
    </citation>
    <scope>NUCLEOTIDE SEQUENCE</scope>
    <source>
        <strain evidence="2">A484AB</strain>
    </source>
</reference>
<feature type="region of interest" description="Disordered" evidence="1">
    <location>
        <begin position="1"/>
        <end position="68"/>
    </location>
</feature>
<protein>
    <submittedName>
        <fullName evidence="2">Uncharacterized protein</fullName>
    </submittedName>
</protein>
<accession>A0A6S7K4G7</accession>
<evidence type="ECO:0000313" key="3">
    <source>
        <dbReference type="Proteomes" id="UP001152795"/>
    </source>
</evidence>